<dbReference type="AlphaFoldDB" id="A0A9P7UEC0"/>
<gene>
    <name evidence="1" type="ORF">JMJ77_000587</name>
</gene>
<evidence type="ECO:0000313" key="1">
    <source>
        <dbReference type="EMBL" id="KAG7053499.1"/>
    </source>
</evidence>
<reference evidence="1" key="1">
    <citation type="submission" date="2021-05" db="EMBL/GenBank/DDBJ databases">
        <title>Comparative genomics of three Colletotrichum scovillei strains and genetic complementation revealed genes involved fungal growth and virulence on chili pepper.</title>
        <authorList>
            <person name="Hsieh D.-K."/>
            <person name="Chuang S.-C."/>
            <person name="Chen C.-Y."/>
            <person name="Chao Y.-T."/>
            <person name="Lu M.-Y.J."/>
            <person name="Lee M.-H."/>
            <person name="Shih M.-C."/>
        </authorList>
    </citation>
    <scope>NUCLEOTIDE SEQUENCE</scope>
    <source>
        <strain evidence="1">Coll-153</strain>
    </source>
</reference>
<sequence>MVSLDGPPLSSEVLCKQPSPCGLPTGGEREYFKFGTENPCLPVIASPPRRPRHGLRLGGLWSGSLGGGRMRDSGSASSVTAGRVCRAYCFGLPRAQVDHFACCLCLRRLDASSRIYTRKSYRTSSSVRPMTCPRQCMPRALGTSHEPTPERFVASDWPADLRVWG</sequence>
<comment type="caution">
    <text evidence="1">The sequence shown here is derived from an EMBL/GenBank/DDBJ whole genome shotgun (WGS) entry which is preliminary data.</text>
</comment>
<dbReference type="EMBL" id="JAESDN010000003">
    <property type="protein sequence ID" value="KAG7053499.1"/>
    <property type="molecule type" value="Genomic_DNA"/>
</dbReference>
<organism evidence="1 2">
    <name type="scientific">Colletotrichum scovillei</name>
    <dbReference type="NCBI Taxonomy" id="1209932"/>
    <lineage>
        <taxon>Eukaryota</taxon>
        <taxon>Fungi</taxon>
        <taxon>Dikarya</taxon>
        <taxon>Ascomycota</taxon>
        <taxon>Pezizomycotina</taxon>
        <taxon>Sordariomycetes</taxon>
        <taxon>Hypocreomycetidae</taxon>
        <taxon>Glomerellales</taxon>
        <taxon>Glomerellaceae</taxon>
        <taxon>Colletotrichum</taxon>
        <taxon>Colletotrichum acutatum species complex</taxon>
    </lineage>
</organism>
<protein>
    <submittedName>
        <fullName evidence="1">Uncharacterized protein</fullName>
    </submittedName>
</protein>
<name>A0A9P7UEC0_9PEZI</name>
<proteinExistence type="predicted"/>
<keyword evidence="2" id="KW-1185">Reference proteome</keyword>
<accession>A0A9P7UEC0</accession>
<evidence type="ECO:0000313" key="2">
    <source>
        <dbReference type="Proteomes" id="UP000699042"/>
    </source>
</evidence>
<dbReference type="Proteomes" id="UP000699042">
    <property type="component" value="Unassembled WGS sequence"/>
</dbReference>